<keyword evidence="1" id="KW-0812">Transmembrane</keyword>
<evidence type="ECO:0000313" key="2">
    <source>
        <dbReference type="EMBL" id="KAK3578877.1"/>
    </source>
</evidence>
<feature type="transmembrane region" description="Helical" evidence="1">
    <location>
        <begin position="62"/>
        <end position="82"/>
    </location>
</feature>
<evidence type="ECO:0000256" key="1">
    <source>
        <dbReference type="SAM" id="Phobius"/>
    </source>
</evidence>
<protein>
    <submittedName>
        <fullName evidence="2">Uncharacterized protein</fullName>
    </submittedName>
</protein>
<accession>A0AAE0RSM5</accession>
<reference evidence="2" key="3">
    <citation type="submission" date="2023-05" db="EMBL/GenBank/DDBJ databases">
        <authorList>
            <person name="Smith C.H."/>
        </authorList>
    </citation>
    <scope>NUCLEOTIDE SEQUENCE</scope>
    <source>
        <strain evidence="2">CHS0354</strain>
        <tissue evidence="2">Mantle</tissue>
    </source>
</reference>
<comment type="caution">
    <text evidence="2">The sequence shown here is derived from an EMBL/GenBank/DDBJ whole genome shotgun (WGS) entry which is preliminary data.</text>
</comment>
<proteinExistence type="predicted"/>
<name>A0AAE0RSM5_9BIVA</name>
<dbReference type="Proteomes" id="UP001195483">
    <property type="component" value="Unassembled WGS sequence"/>
</dbReference>
<keyword evidence="1" id="KW-0472">Membrane</keyword>
<reference evidence="2" key="1">
    <citation type="journal article" date="2021" name="Genome Biol. Evol.">
        <title>A High-Quality Reference Genome for a Parasitic Bivalve with Doubly Uniparental Inheritance (Bivalvia: Unionida).</title>
        <authorList>
            <person name="Smith C.H."/>
        </authorList>
    </citation>
    <scope>NUCLEOTIDE SEQUENCE</scope>
    <source>
        <strain evidence="2">CHS0354</strain>
    </source>
</reference>
<reference evidence="2" key="2">
    <citation type="journal article" date="2021" name="Genome Biol. Evol.">
        <title>Developing a high-quality reference genome for a parasitic bivalve with doubly uniparental inheritance (Bivalvia: Unionida).</title>
        <authorList>
            <person name="Smith C.H."/>
        </authorList>
    </citation>
    <scope>NUCLEOTIDE SEQUENCE</scope>
    <source>
        <strain evidence="2">CHS0354</strain>
        <tissue evidence="2">Mantle</tissue>
    </source>
</reference>
<dbReference type="EMBL" id="JAEAOA010000640">
    <property type="protein sequence ID" value="KAK3578877.1"/>
    <property type="molecule type" value="Genomic_DNA"/>
</dbReference>
<keyword evidence="1" id="KW-1133">Transmembrane helix</keyword>
<evidence type="ECO:0000313" key="3">
    <source>
        <dbReference type="Proteomes" id="UP001195483"/>
    </source>
</evidence>
<dbReference type="AlphaFoldDB" id="A0AAE0RSM5"/>
<sequence length="130" mass="14636">MFPCQCQKYLASSNNACCKLKNECFKLALKILQIGQKCWEIYSKQKLYTVYGNKEGIKMADLFAYILNGWPLFVHPFSLAYISAKQDFAITFPVLLVPYLSTVSQVIAITFPVLTVPSLSTVSQGFVSNF</sequence>
<feature type="transmembrane region" description="Helical" evidence="1">
    <location>
        <begin position="88"/>
        <end position="114"/>
    </location>
</feature>
<keyword evidence="3" id="KW-1185">Reference proteome</keyword>
<gene>
    <name evidence="2" type="ORF">CHS0354_010237</name>
</gene>
<organism evidence="2 3">
    <name type="scientific">Potamilus streckersoni</name>
    <dbReference type="NCBI Taxonomy" id="2493646"/>
    <lineage>
        <taxon>Eukaryota</taxon>
        <taxon>Metazoa</taxon>
        <taxon>Spiralia</taxon>
        <taxon>Lophotrochozoa</taxon>
        <taxon>Mollusca</taxon>
        <taxon>Bivalvia</taxon>
        <taxon>Autobranchia</taxon>
        <taxon>Heteroconchia</taxon>
        <taxon>Palaeoheterodonta</taxon>
        <taxon>Unionida</taxon>
        <taxon>Unionoidea</taxon>
        <taxon>Unionidae</taxon>
        <taxon>Ambleminae</taxon>
        <taxon>Lampsilini</taxon>
        <taxon>Potamilus</taxon>
    </lineage>
</organism>